<gene>
    <name evidence="2" type="ORF">Pmgp_01973</name>
</gene>
<keyword evidence="1" id="KW-0472">Membrane</keyword>
<reference evidence="2 3" key="1">
    <citation type="journal article" date="2018" name="Environ. Microbiol.">
        <title>Novel energy conservation strategies and behaviour of Pelotomaculum schinkii driving syntrophic propionate catabolism.</title>
        <authorList>
            <person name="Hidalgo-Ahumada C.A.P."/>
            <person name="Nobu M.K."/>
            <person name="Narihiro T."/>
            <person name="Tamaki H."/>
            <person name="Liu W.T."/>
            <person name="Kamagata Y."/>
            <person name="Stams A.J.M."/>
            <person name="Imachi H."/>
            <person name="Sousa D.Z."/>
        </authorList>
    </citation>
    <scope>NUCLEOTIDE SEQUENCE [LARGE SCALE GENOMIC DNA]</scope>
    <source>
        <strain evidence="2 3">MGP</strain>
    </source>
</reference>
<dbReference type="EMBL" id="QFFZ01000019">
    <property type="protein sequence ID" value="TEB10957.1"/>
    <property type="molecule type" value="Genomic_DNA"/>
</dbReference>
<dbReference type="Proteomes" id="UP000297597">
    <property type="component" value="Unassembled WGS sequence"/>
</dbReference>
<accession>A0A4Y7RRR0</accession>
<dbReference type="RefSeq" id="WP_192902875.1">
    <property type="nucleotide sequence ID" value="NZ_QFFZ01000019.1"/>
</dbReference>
<keyword evidence="1" id="KW-1133">Transmembrane helix</keyword>
<feature type="transmembrane region" description="Helical" evidence="1">
    <location>
        <begin position="45"/>
        <end position="65"/>
    </location>
</feature>
<sequence length="75" mass="8413">MEWLSRFALALVIIGALNWLLVGLFEWDLVTAIFGGDILRTSSGISRVIYTLVGLAGIYCISFFFKENAVLRNEK</sequence>
<dbReference type="Pfam" id="PF04070">
    <property type="entry name" value="DUF378"/>
    <property type="match status" value="1"/>
</dbReference>
<feature type="transmembrane region" description="Helical" evidence="1">
    <location>
        <begin position="7"/>
        <end position="25"/>
    </location>
</feature>
<evidence type="ECO:0008006" key="4">
    <source>
        <dbReference type="Google" id="ProtNLM"/>
    </source>
</evidence>
<keyword evidence="3" id="KW-1185">Reference proteome</keyword>
<proteinExistence type="predicted"/>
<dbReference type="PANTHER" id="PTHR37304">
    <property type="entry name" value="MEMBRANE PROTEIN-RELATED"/>
    <property type="match status" value="1"/>
</dbReference>
<keyword evidence="1" id="KW-0812">Transmembrane</keyword>
<protein>
    <recommendedName>
        <fullName evidence="4">DUF378 domain-containing protein</fullName>
    </recommendedName>
</protein>
<dbReference type="PANTHER" id="PTHR37304:SF1">
    <property type="entry name" value="MEMBRANE PROTEIN"/>
    <property type="match status" value="1"/>
</dbReference>
<dbReference type="AlphaFoldDB" id="A0A4Y7RRR0"/>
<organism evidence="2 3">
    <name type="scientific">Pelotomaculum propionicicum</name>
    <dbReference type="NCBI Taxonomy" id="258475"/>
    <lineage>
        <taxon>Bacteria</taxon>
        <taxon>Bacillati</taxon>
        <taxon>Bacillota</taxon>
        <taxon>Clostridia</taxon>
        <taxon>Eubacteriales</taxon>
        <taxon>Desulfotomaculaceae</taxon>
        <taxon>Pelotomaculum</taxon>
    </lineage>
</organism>
<comment type="caution">
    <text evidence="2">The sequence shown here is derived from an EMBL/GenBank/DDBJ whole genome shotgun (WGS) entry which is preliminary data.</text>
</comment>
<evidence type="ECO:0000313" key="3">
    <source>
        <dbReference type="Proteomes" id="UP000297597"/>
    </source>
</evidence>
<dbReference type="InterPro" id="IPR007211">
    <property type="entry name" value="DUF378"/>
</dbReference>
<evidence type="ECO:0000256" key="1">
    <source>
        <dbReference type="SAM" id="Phobius"/>
    </source>
</evidence>
<evidence type="ECO:0000313" key="2">
    <source>
        <dbReference type="EMBL" id="TEB10957.1"/>
    </source>
</evidence>
<name>A0A4Y7RRR0_9FIRM</name>